<dbReference type="Pfam" id="PF00227">
    <property type="entry name" value="Proteasome"/>
    <property type="match status" value="1"/>
</dbReference>
<evidence type="ECO:0000256" key="2">
    <source>
        <dbReference type="ARBA" id="ARBA00022670"/>
    </source>
</evidence>
<evidence type="ECO:0000313" key="6">
    <source>
        <dbReference type="EMBL" id="KAF5218491.1"/>
    </source>
</evidence>
<evidence type="ECO:0000313" key="7">
    <source>
        <dbReference type="Proteomes" id="UP000583944"/>
    </source>
</evidence>
<keyword evidence="3" id="KW-0888">Threonine protease</keyword>
<reference evidence="6 7" key="1">
    <citation type="journal article" date="2019" name="Genome Biol. Evol.">
        <title>Nanopore Sequencing Significantly Improves Genome Assembly of the Protozoan Parasite Trypanosoma cruzi.</title>
        <authorList>
            <person name="Diaz-Viraque F."/>
            <person name="Pita S."/>
            <person name="Greif G."/>
            <person name="de Souza R.C.M."/>
            <person name="Iraola G."/>
            <person name="Robello C."/>
        </authorList>
    </citation>
    <scope>NUCLEOTIDE SEQUENCE [LARGE SCALE GENOMIC DNA]</scope>
    <source>
        <strain evidence="6 7">Berenice</strain>
    </source>
</reference>
<dbReference type="VEuPathDB" id="TriTrypDB:ECC02_008601"/>
<accession>A0A7J6XVJ5</accession>
<dbReference type="NCBIfam" id="TIGR03692">
    <property type="entry name" value="ATP_dep_HslV"/>
    <property type="match status" value="1"/>
</dbReference>
<comment type="caution">
    <text evidence="6">The sequence shown here is derived from an EMBL/GenBank/DDBJ whole genome shotgun (WGS) entry which is preliminary data.</text>
</comment>
<dbReference type="VEuPathDB" id="TriTrypDB:BCY84_11778"/>
<name>A0A7J6XVJ5_TRYCR</name>
<evidence type="ECO:0000256" key="5">
    <source>
        <dbReference type="SAM" id="SignalP"/>
    </source>
</evidence>
<dbReference type="Gene3D" id="3.60.20.10">
    <property type="entry name" value="Glutamine Phosphoribosylpyrophosphate, subunit 1, domain 1"/>
    <property type="match status" value="1"/>
</dbReference>
<dbReference type="InterPro" id="IPR023333">
    <property type="entry name" value="Proteasome_suB-type"/>
</dbReference>
<dbReference type="EMBL" id="JABDHM010000095">
    <property type="protein sequence ID" value="KAF5218491.1"/>
    <property type="molecule type" value="Genomic_DNA"/>
</dbReference>
<dbReference type="InterPro" id="IPR001353">
    <property type="entry name" value="Proteasome_sua/b"/>
</dbReference>
<feature type="signal peptide" evidence="5">
    <location>
        <begin position="1"/>
        <end position="21"/>
    </location>
</feature>
<dbReference type="SUPFAM" id="SSF56235">
    <property type="entry name" value="N-terminal nucleophile aminohydrolases (Ntn hydrolases)"/>
    <property type="match status" value="1"/>
</dbReference>
<dbReference type="Proteomes" id="UP000583944">
    <property type="component" value="Unassembled WGS sequence"/>
</dbReference>
<sequence>MLLHMPFPFFFFVFSVHLCLCLLPFCCCCSRTAPSFSLCVSFCGILKRRRRSSSSSRNMFRRIARHTSFITACQSRQTTILSVRKGDTVVLIGDRQVTLGERIVAKSSACKLRKINDDIVIGFAGSTADAIALMEKLENKVGEFPQQLTRAAVELAKDWRTDRALRRLEASLIVCGREETLEIDGQGNVITPESDGIVAIGSGGTFAKAAARALIDVDGYDAEKIARKAMRIATEIDVFSNEHWDVEILTRKPAKPADAPSEEKKSE</sequence>
<organism evidence="6 7">
    <name type="scientific">Trypanosoma cruzi</name>
    <dbReference type="NCBI Taxonomy" id="5693"/>
    <lineage>
        <taxon>Eukaryota</taxon>
        <taxon>Discoba</taxon>
        <taxon>Euglenozoa</taxon>
        <taxon>Kinetoplastea</taxon>
        <taxon>Metakinetoplastina</taxon>
        <taxon>Trypanosomatida</taxon>
        <taxon>Trypanosomatidae</taxon>
        <taxon>Trypanosoma</taxon>
        <taxon>Schizotrypanum</taxon>
    </lineage>
</organism>
<dbReference type="PANTHER" id="PTHR32194:SF7">
    <property type="entry name" value="ATP-DEPENDENT PROTEASE SUBUNIT HSLV"/>
    <property type="match status" value="1"/>
</dbReference>
<dbReference type="InterPro" id="IPR029055">
    <property type="entry name" value="Ntn_hydrolases_N"/>
</dbReference>
<feature type="chain" id="PRO_5029801969" evidence="5">
    <location>
        <begin position="22"/>
        <end position="267"/>
    </location>
</feature>
<comment type="similarity">
    <text evidence="1">Belongs to the peptidase T1B family. HslV subfamily.</text>
</comment>
<dbReference type="InterPro" id="IPR022281">
    <property type="entry name" value="ATP-dep_Prtase_HsIV_su"/>
</dbReference>
<keyword evidence="5" id="KW-0732">Signal</keyword>
<evidence type="ECO:0000256" key="1">
    <source>
        <dbReference type="ARBA" id="ARBA00006053"/>
    </source>
</evidence>
<dbReference type="PANTHER" id="PTHR32194">
    <property type="entry name" value="METALLOPROTEASE TLDD"/>
    <property type="match status" value="1"/>
</dbReference>
<dbReference type="AlphaFoldDB" id="A0A7J6XVJ5"/>
<proteinExistence type="inferred from homology"/>
<dbReference type="GO" id="GO:0005839">
    <property type="term" value="C:proteasome core complex"/>
    <property type="evidence" value="ECO:0007669"/>
    <property type="project" value="InterPro"/>
</dbReference>
<keyword evidence="2" id="KW-0645">Protease</keyword>
<dbReference type="GO" id="GO:0004298">
    <property type="term" value="F:threonine-type endopeptidase activity"/>
    <property type="evidence" value="ECO:0007669"/>
    <property type="project" value="UniProtKB-KW"/>
</dbReference>
<keyword evidence="4" id="KW-0378">Hydrolase</keyword>
<dbReference type="PROSITE" id="PS51476">
    <property type="entry name" value="PROTEASOME_BETA_2"/>
    <property type="match status" value="1"/>
</dbReference>
<evidence type="ECO:0000256" key="3">
    <source>
        <dbReference type="ARBA" id="ARBA00022698"/>
    </source>
</evidence>
<dbReference type="GO" id="GO:0009376">
    <property type="term" value="C:HslUV protease complex"/>
    <property type="evidence" value="ECO:0007669"/>
    <property type="project" value="InterPro"/>
</dbReference>
<evidence type="ECO:0000256" key="4">
    <source>
        <dbReference type="ARBA" id="ARBA00022801"/>
    </source>
</evidence>
<gene>
    <name evidence="6" type="ORF">ECC02_008601</name>
</gene>
<dbReference type="GO" id="GO:0051603">
    <property type="term" value="P:proteolysis involved in protein catabolic process"/>
    <property type="evidence" value="ECO:0007669"/>
    <property type="project" value="InterPro"/>
</dbReference>
<protein>
    <submittedName>
        <fullName evidence="6">Hslvu proteolytic protein</fullName>
    </submittedName>
</protein>
<dbReference type="NCBIfam" id="NF003964">
    <property type="entry name" value="PRK05456.1"/>
    <property type="match status" value="1"/>
</dbReference>